<evidence type="ECO:0000313" key="6">
    <source>
        <dbReference type="EnsemblMetazoa" id="AQUA004841-PA"/>
    </source>
</evidence>
<sequence>MDSVRQRDGGVCCEQYQDGIAGKFEDVSAVAQYFMHYPTEMGFMLRVLFVGISLATAVVFKQYRNLTAPMPVPDLNMNQYWGPGDVKQYKEDASIKPFKVSYDAAVIEKLRGKLTDVPKLTPPLDGVAFEYGFNTNRLQDILKYWRTTYLDKWSEREKFLNKFPHFQTQIQGLNIHYIHVKPKVPAGTKILPLLLLHGWPGSVREFYDIIPLLTTSSKDKDFVFEVIVPSLPGYGWSQGSAKKGLSPSEVAIVMKNLMSRVGFEQFYIQGGDWGSLIGNYIATYFQSNVLGVHLNMCSIMTPLSYPKMFLAALKPSLFIDEQYTDFYFPLSAKFANIIEETGYMHIQSTKPDTIGTVLQGNPVGLAAYILEKFSTWTNPAYRNLPDGGLEKYFSLDALLDNVMIYYLTDSITTSQRIYAEAFASDELKKEIDRIPTAVPAACAKFRHELFQQIDWVLKDHFTNLVQSNHFDDGGHFAAMQLPEVLYKDFVAFIASIQNLAGYSYYRELTTPLPVPTLQLDEYWGPGDGASYQEDTSIRSFNISVDTRTIQKLLQQLKDLPHLAQPLENADSFEYGFNSNRFREIVHFWRERYLPKWATEREPYLNRYPHYKTQIQGLDIHYIHVRPDAVKRTVLPLLLLHGWPGSVREFYDIIPLLTEPSTEREFTFEVIVPSLPGFGWSQGSAKVGFGGQKMAVIMRNLMERIGHKRFFVHGGDWGALITDMMGTYFPDSVMGIHQSGCGVIGTLATWKTMIASVAPSLFVEKRHVPYYFPLGSYFREILLESGYMHLQATKPDTIRTALLGNPVGLAAYILEKFSTQTDRAFRKLPDGGLERAFSLDALLDNLMIYYLTDSITTSQRLYAEAFSKRELFAGELERIPNLVPAACAKFRHDVLQTIDWALRGHYHNLVQSNHFEDGGHFSVMQVPEVVYRDILEFVEKVFKAMGKVARIGLVLLGIFIALGYKAYEQLSVTPRLPNNIEFFEYWGPEGGDPYGDSLEIVPFNVSYPPEVIERLRKQLHDAPSLTAPLEDTAFQYGFNSERLKEIIHYWRTDYLDRWDERQAYLNRFTHFKTKIQGLDIHFIRDRLESVRNPKRIVPLLLLHGWPGSVREFYDIIPMLSNRTSDKEYVFDVIVPSLPGYGWSEGSSKPGLSTSKVAVIMKNLMARLGYRSFYIQGGDWGAIIGNLMAILFEKDILGVHLNMCMGSGSPLTMGKMVLSSLAPSYFIEKQHIDFYHPTWPKIVELILEGGYLHLQATKPDTIGTALQNNPIGLAAYILEKFSTWTNPANRNLQDGGLEQHYSLDALLDNVMIYYLTDSITTSQRLYAESFSADELGKAYENIPTNVPAACAKFRHELFQYPDWILKEHFTNLMQSNHYNDGGHFAAMQLPEVLYKDIVQFVNRLYVR</sequence>
<evidence type="ECO:0000256" key="2">
    <source>
        <dbReference type="ARBA" id="ARBA00022797"/>
    </source>
</evidence>
<dbReference type="InterPro" id="IPR029058">
    <property type="entry name" value="AB_hydrolase_fold"/>
</dbReference>
<dbReference type="PRINTS" id="PR00412">
    <property type="entry name" value="EPOXHYDRLASE"/>
</dbReference>
<feature type="transmembrane region" description="Helical" evidence="4">
    <location>
        <begin position="43"/>
        <end position="60"/>
    </location>
</feature>
<accession>A0A182X4W3</accession>
<keyword evidence="3" id="KW-0378">Hydrolase</keyword>
<dbReference type="GO" id="GO:0097176">
    <property type="term" value="P:epoxide metabolic process"/>
    <property type="evidence" value="ECO:0007669"/>
    <property type="project" value="TreeGrafter"/>
</dbReference>
<proteinExistence type="inferred from homology"/>
<evidence type="ECO:0000259" key="5">
    <source>
        <dbReference type="Pfam" id="PF06441"/>
    </source>
</evidence>
<feature type="domain" description="Epoxide hydrolase N-terminal" evidence="5">
    <location>
        <begin position="537"/>
        <end position="649"/>
    </location>
</feature>
<keyword evidence="4" id="KW-0812">Transmembrane</keyword>
<keyword evidence="7" id="KW-1185">Reference proteome</keyword>
<feature type="domain" description="Epoxide hydrolase N-terminal" evidence="5">
    <location>
        <begin position="1000"/>
        <end position="1111"/>
    </location>
</feature>
<dbReference type="Proteomes" id="UP000076407">
    <property type="component" value="Unassembled WGS sequence"/>
</dbReference>
<feature type="domain" description="Epoxide hydrolase N-terminal" evidence="5">
    <location>
        <begin position="95"/>
        <end position="206"/>
    </location>
</feature>
<evidence type="ECO:0000256" key="1">
    <source>
        <dbReference type="ARBA" id="ARBA00010088"/>
    </source>
</evidence>
<keyword evidence="4" id="KW-1133">Transmembrane helix</keyword>
<dbReference type="STRING" id="34691.A0A182X4W3"/>
<dbReference type="SUPFAM" id="SSF53474">
    <property type="entry name" value="alpha/beta-Hydrolases"/>
    <property type="match status" value="3"/>
</dbReference>
<dbReference type="VEuPathDB" id="VectorBase:AQUA004841"/>
<organism evidence="6 7">
    <name type="scientific">Anopheles quadriannulatus</name>
    <name type="common">Mosquito</name>
    <dbReference type="NCBI Taxonomy" id="34691"/>
    <lineage>
        <taxon>Eukaryota</taxon>
        <taxon>Metazoa</taxon>
        <taxon>Ecdysozoa</taxon>
        <taxon>Arthropoda</taxon>
        <taxon>Hexapoda</taxon>
        <taxon>Insecta</taxon>
        <taxon>Pterygota</taxon>
        <taxon>Neoptera</taxon>
        <taxon>Endopterygota</taxon>
        <taxon>Diptera</taxon>
        <taxon>Nematocera</taxon>
        <taxon>Culicoidea</taxon>
        <taxon>Culicidae</taxon>
        <taxon>Anophelinae</taxon>
        <taxon>Anopheles</taxon>
    </lineage>
</organism>
<evidence type="ECO:0000256" key="3">
    <source>
        <dbReference type="ARBA" id="ARBA00022801"/>
    </source>
</evidence>
<reference evidence="6" key="1">
    <citation type="submission" date="2020-05" db="UniProtKB">
        <authorList>
            <consortium name="EnsemblMetazoa"/>
        </authorList>
    </citation>
    <scope>IDENTIFICATION</scope>
    <source>
        <strain evidence="6">SANGQUA</strain>
    </source>
</reference>
<name>A0A182X4W3_ANOQN</name>
<dbReference type="EnsemblMetazoa" id="AQUA004841-RA">
    <property type="protein sequence ID" value="AQUA004841-PA"/>
    <property type="gene ID" value="AQUA004841"/>
</dbReference>
<comment type="similarity">
    <text evidence="1">Belongs to the peptidase S33 family.</text>
</comment>
<keyword evidence="2" id="KW-0058">Aromatic hydrocarbons catabolism</keyword>
<dbReference type="PANTHER" id="PTHR21661">
    <property type="entry name" value="EPOXIDE HYDROLASE 1-RELATED"/>
    <property type="match status" value="1"/>
</dbReference>
<protein>
    <recommendedName>
        <fullName evidence="5">Epoxide hydrolase N-terminal domain-containing protein</fullName>
    </recommendedName>
</protein>
<dbReference type="GO" id="GO:0004301">
    <property type="term" value="F:epoxide hydrolase activity"/>
    <property type="evidence" value="ECO:0007669"/>
    <property type="project" value="TreeGrafter"/>
</dbReference>
<evidence type="ECO:0000256" key="4">
    <source>
        <dbReference type="SAM" id="Phobius"/>
    </source>
</evidence>
<dbReference type="PANTHER" id="PTHR21661:SF35">
    <property type="entry name" value="EPOXIDE HYDROLASE"/>
    <property type="match status" value="1"/>
</dbReference>
<evidence type="ECO:0000313" key="7">
    <source>
        <dbReference type="Proteomes" id="UP000076407"/>
    </source>
</evidence>
<dbReference type="InterPro" id="IPR010497">
    <property type="entry name" value="Epoxide_hydro_N"/>
</dbReference>
<dbReference type="Gene3D" id="3.40.50.1820">
    <property type="entry name" value="alpha/beta hydrolase"/>
    <property type="match status" value="3"/>
</dbReference>
<dbReference type="Pfam" id="PF06441">
    <property type="entry name" value="EHN"/>
    <property type="match status" value="3"/>
</dbReference>
<dbReference type="InterPro" id="IPR000639">
    <property type="entry name" value="Epox_hydrolase-like"/>
</dbReference>
<keyword evidence="4" id="KW-0472">Membrane</keyword>